<evidence type="ECO:0000256" key="3">
    <source>
        <dbReference type="ARBA" id="ARBA00022692"/>
    </source>
</evidence>
<keyword evidence="5 7" id="KW-0472">Membrane</keyword>
<comment type="similarity">
    <text evidence="2">Belongs to the TrbL/VirB6 family.</text>
</comment>
<reference evidence="8 9" key="1">
    <citation type="submission" date="2019-03" db="EMBL/GenBank/DDBJ databases">
        <title>Paracraurococcus aquatilis NE82 genome sequence.</title>
        <authorList>
            <person name="Zhao Y."/>
            <person name="Du Z."/>
        </authorList>
    </citation>
    <scope>NUCLEOTIDE SEQUENCE [LARGE SCALE GENOMIC DNA]</scope>
    <source>
        <strain evidence="8 9">NE82</strain>
    </source>
</reference>
<protein>
    <recommendedName>
        <fullName evidence="10">Type IV secretion system protein</fullName>
    </recommendedName>
</protein>
<accession>A0A4R4DU58</accession>
<evidence type="ECO:0000256" key="2">
    <source>
        <dbReference type="ARBA" id="ARBA00007802"/>
    </source>
</evidence>
<feature type="region of interest" description="Disordered" evidence="6">
    <location>
        <begin position="29"/>
        <end position="84"/>
    </location>
</feature>
<evidence type="ECO:0000313" key="9">
    <source>
        <dbReference type="Proteomes" id="UP000295023"/>
    </source>
</evidence>
<dbReference type="InterPro" id="IPR007688">
    <property type="entry name" value="Conjugal_tfr_TrbL/VirB6"/>
</dbReference>
<dbReference type="OrthoDB" id="7854576at2"/>
<feature type="transmembrane region" description="Helical" evidence="7">
    <location>
        <begin position="224"/>
        <end position="243"/>
    </location>
</feature>
<evidence type="ECO:0000256" key="1">
    <source>
        <dbReference type="ARBA" id="ARBA00004141"/>
    </source>
</evidence>
<comment type="subcellular location">
    <subcellularLocation>
        <location evidence="1">Membrane</location>
        <topology evidence="1">Multi-pass membrane protein</topology>
    </subcellularLocation>
</comment>
<feature type="region of interest" description="Disordered" evidence="6">
    <location>
        <begin position="486"/>
        <end position="520"/>
    </location>
</feature>
<feature type="transmembrane region" description="Helical" evidence="7">
    <location>
        <begin position="193"/>
        <end position="212"/>
    </location>
</feature>
<gene>
    <name evidence="8" type="ORF">EXY23_05155</name>
</gene>
<keyword evidence="9" id="KW-1185">Reference proteome</keyword>
<feature type="transmembrane region" description="Helical" evidence="7">
    <location>
        <begin position="364"/>
        <end position="385"/>
    </location>
</feature>
<dbReference type="Pfam" id="PF04610">
    <property type="entry name" value="TrbL"/>
    <property type="match status" value="1"/>
</dbReference>
<name>A0A4R4DU58_9PROT</name>
<dbReference type="EMBL" id="SKBM01000003">
    <property type="protein sequence ID" value="TCZ65558.1"/>
    <property type="molecule type" value="Genomic_DNA"/>
</dbReference>
<dbReference type="GO" id="GO:0016020">
    <property type="term" value="C:membrane"/>
    <property type="evidence" value="ECO:0007669"/>
    <property type="project" value="UniProtKB-SubCell"/>
</dbReference>
<feature type="transmembrane region" description="Helical" evidence="7">
    <location>
        <begin position="336"/>
        <end position="358"/>
    </location>
</feature>
<organism evidence="8 9">
    <name type="scientific">Roseicella aquatilis</name>
    <dbReference type="NCBI Taxonomy" id="2527868"/>
    <lineage>
        <taxon>Bacteria</taxon>
        <taxon>Pseudomonadati</taxon>
        <taxon>Pseudomonadota</taxon>
        <taxon>Alphaproteobacteria</taxon>
        <taxon>Acetobacterales</taxon>
        <taxon>Roseomonadaceae</taxon>
        <taxon>Roseicella</taxon>
    </lineage>
</organism>
<feature type="compositionally biased region" description="Low complexity" evidence="6">
    <location>
        <begin position="144"/>
        <end position="153"/>
    </location>
</feature>
<dbReference type="Proteomes" id="UP000295023">
    <property type="component" value="Unassembled WGS sequence"/>
</dbReference>
<feature type="compositionally biased region" description="Basic residues" evidence="6">
    <location>
        <begin position="127"/>
        <end position="136"/>
    </location>
</feature>
<evidence type="ECO:0000256" key="6">
    <source>
        <dbReference type="SAM" id="MobiDB-lite"/>
    </source>
</evidence>
<feature type="transmembrane region" description="Helical" evidence="7">
    <location>
        <begin position="441"/>
        <end position="459"/>
    </location>
</feature>
<sequence>MSLRKLRSWTWFRLARRCLLPMPLPGAPSFGTTRTSATRSPKPPATAGTAPGEAMPSSLCGWTLRQPQPLRNPDRRSADARPPRLRLHRLRRMVGASTGQVGHMVREQPPRARGHARLVPGQSRPRAAQRRLRRRFPREPPPRAAGGAAAHGLLAPAGTAAPAAKAGRCRMALPGHGTGFPRQMGLPRREEDVSMWTIFAMMFDAVGTPLVASVDSLVRALQGWMRPILIAGVALFVMGKFLWRALRGHGGNPLNEAVADAAAGSIIAYVATEAAGLGPMARDLLLRGLSTEIGRVVLGALGGTALNANLFDDAWGRAWAAGLGTFSNLPWSGAGIALGFFVVLYWIVCAVSILVAFLVWLSSFAMVALLVGLWPLGVGLFAFPWTRGIAWGWLRSALANVLLQVLCVALLALLLGAIAPILAGVTNSTTGAGLRNEFRQLQALFGGMIVFLLVAWLAYQLPGLAAAVTHGFTGYGQVPSVNLSWLSAPPPPPPPHDPPRSGGAPPVAMPQGLPPGRALG</sequence>
<proteinExistence type="inferred from homology"/>
<evidence type="ECO:0000256" key="7">
    <source>
        <dbReference type="SAM" id="Phobius"/>
    </source>
</evidence>
<evidence type="ECO:0000313" key="8">
    <source>
        <dbReference type="EMBL" id="TCZ65558.1"/>
    </source>
</evidence>
<feature type="compositionally biased region" description="Basic and acidic residues" evidence="6">
    <location>
        <begin position="72"/>
        <end position="82"/>
    </location>
</feature>
<evidence type="ECO:0008006" key="10">
    <source>
        <dbReference type="Google" id="ProtNLM"/>
    </source>
</evidence>
<feature type="transmembrane region" description="Helical" evidence="7">
    <location>
        <begin position="397"/>
        <end position="421"/>
    </location>
</feature>
<keyword evidence="4 7" id="KW-1133">Transmembrane helix</keyword>
<dbReference type="AlphaFoldDB" id="A0A4R4DU58"/>
<feature type="compositionally biased region" description="Polar residues" evidence="6">
    <location>
        <begin position="30"/>
        <end position="39"/>
    </location>
</feature>
<dbReference type="GO" id="GO:0030255">
    <property type="term" value="P:protein secretion by the type IV secretion system"/>
    <property type="evidence" value="ECO:0007669"/>
    <property type="project" value="InterPro"/>
</dbReference>
<evidence type="ECO:0000256" key="4">
    <source>
        <dbReference type="ARBA" id="ARBA00022989"/>
    </source>
</evidence>
<evidence type="ECO:0000256" key="5">
    <source>
        <dbReference type="ARBA" id="ARBA00023136"/>
    </source>
</evidence>
<feature type="region of interest" description="Disordered" evidence="6">
    <location>
        <begin position="110"/>
        <end position="153"/>
    </location>
</feature>
<comment type="caution">
    <text evidence="8">The sequence shown here is derived from an EMBL/GenBank/DDBJ whole genome shotgun (WGS) entry which is preliminary data.</text>
</comment>
<keyword evidence="3 7" id="KW-0812">Transmembrane</keyword>